<evidence type="ECO:0000313" key="2">
    <source>
        <dbReference type="Proteomes" id="UP000247772"/>
    </source>
</evidence>
<comment type="caution">
    <text evidence="1">The sequence shown here is derived from an EMBL/GenBank/DDBJ whole genome shotgun (WGS) entry which is preliminary data.</text>
</comment>
<proteinExistence type="predicted"/>
<dbReference type="AlphaFoldDB" id="A0A2V4TJ24"/>
<dbReference type="Proteomes" id="UP000247772">
    <property type="component" value="Unassembled WGS sequence"/>
</dbReference>
<accession>A0A2V4TJ24</accession>
<protein>
    <submittedName>
        <fullName evidence="1">Putative sterol carrier protein</fullName>
    </submittedName>
</protein>
<gene>
    <name evidence="1" type="ORF">C7410_10466</name>
</gene>
<organism evidence="1 2">
    <name type="scientific">Paraburkholderia silvatlantica</name>
    <dbReference type="NCBI Taxonomy" id="321895"/>
    <lineage>
        <taxon>Bacteria</taxon>
        <taxon>Pseudomonadati</taxon>
        <taxon>Pseudomonadota</taxon>
        <taxon>Betaproteobacteria</taxon>
        <taxon>Burkholderiales</taxon>
        <taxon>Burkholderiaceae</taxon>
        <taxon>Paraburkholderia</taxon>
    </lineage>
</organism>
<evidence type="ECO:0000313" key="1">
    <source>
        <dbReference type="EMBL" id="PYE25489.1"/>
    </source>
</evidence>
<dbReference type="RefSeq" id="WP_110854613.1">
    <property type="nucleotide sequence ID" value="NZ_QJSQ01000004.1"/>
</dbReference>
<dbReference type="EMBL" id="QJSQ01000004">
    <property type="protein sequence ID" value="PYE25489.1"/>
    <property type="molecule type" value="Genomic_DNA"/>
</dbReference>
<dbReference type="OrthoDB" id="2853714at2"/>
<name>A0A2V4TJ24_9BURK</name>
<sequence>MQAAYHEGIVTPCLVPAMNTKHLAPFFAARSEYINSVFMIVVGETEFLVSIEKGQVTDVCQGPFVTPSYEFRISASDDTWAELWSQAPSAGRHDVISLLKYKLLRIDGNLHTFMANLFFFKALLTSPRYTTEANRG</sequence>
<reference evidence="1 2" key="1">
    <citation type="submission" date="2018-06" db="EMBL/GenBank/DDBJ databases">
        <title>Genomic Encyclopedia of Type Strains, Phase IV (KMG-V): Genome sequencing to study the core and pangenomes of soil and plant-associated prokaryotes.</title>
        <authorList>
            <person name="Whitman W."/>
        </authorList>
    </citation>
    <scope>NUCLEOTIDE SEQUENCE [LARGE SCALE GENOMIC DNA]</scope>
    <source>
        <strain evidence="1 2">SRCL-318</strain>
    </source>
</reference>